<evidence type="ECO:0000256" key="3">
    <source>
        <dbReference type="ARBA" id="ARBA00022786"/>
    </source>
</evidence>
<dbReference type="EMBL" id="LFZW01000001">
    <property type="protein sequence ID" value="KMY52312.1"/>
    <property type="molecule type" value="Genomic_DNA"/>
</dbReference>
<dbReference type="SUPFAM" id="SSF51126">
    <property type="entry name" value="Pectin lyase-like"/>
    <property type="match status" value="1"/>
</dbReference>
<dbReference type="RefSeq" id="WP_053178189.1">
    <property type="nucleotide sequence ID" value="NZ_LFZW01000001.1"/>
</dbReference>
<dbReference type="NCBIfam" id="TIGR03804">
    <property type="entry name" value="para_beta_helix"/>
    <property type="match status" value="3"/>
</dbReference>
<gene>
    <name evidence="7" type="ORF">AC625_10865</name>
</gene>
<dbReference type="PATRIC" id="fig|1679170.3.peg.2434"/>
<feature type="transmembrane region" description="Helical" evidence="4">
    <location>
        <begin position="400"/>
        <end position="419"/>
    </location>
</feature>
<dbReference type="Gene3D" id="2.160.20.10">
    <property type="entry name" value="Single-stranded right-handed beta-helix, Pectin lyase-like"/>
    <property type="match status" value="1"/>
</dbReference>
<protein>
    <submittedName>
        <fullName evidence="7">Parallel beta-helix</fullName>
    </submittedName>
</protein>
<name>A0A0K9H196_9BACI</name>
<dbReference type="InterPro" id="IPR006626">
    <property type="entry name" value="PbH1"/>
</dbReference>
<proteinExistence type="predicted"/>
<keyword evidence="5" id="KW-0732">Signal</keyword>
<feature type="signal peptide" evidence="5">
    <location>
        <begin position="1"/>
        <end position="23"/>
    </location>
</feature>
<keyword evidence="2" id="KW-0677">Repeat</keyword>
<dbReference type="InterPro" id="IPR012334">
    <property type="entry name" value="Pectin_lyas_fold"/>
</dbReference>
<organism evidence="7 8">
    <name type="scientific">Peribacillus loiseleuriae</name>
    <dbReference type="NCBI Taxonomy" id="1679170"/>
    <lineage>
        <taxon>Bacteria</taxon>
        <taxon>Bacillati</taxon>
        <taxon>Bacillota</taxon>
        <taxon>Bacilli</taxon>
        <taxon>Bacillales</taxon>
        <taxon>Bacillaceae</taxon>
        <taxon>Peribacillus</taxon>
    </lineage>
</organism>
<keyword evidence="4" id="KW-1133">Transmembrane helix</keyword>
<evidence type="ECO:0000256" key="5">
    <source>
        <dbReference type="SAM" id="SignalP"/>
    </source>
</evidence>
<dbReference type="InterPro" id="IPR011050">
    <property type="entry name" value="Pectin_lyase_fold/virulence"/>
</dbReference>
<dbReference type="PANTHER" id="PTHR22990">
    <property type="entry name" value="F-BOX ONLY PROTEIN"/>
    <property type="match status" value="1"/>
</dbReference>
<dbReference type="AlphaFoldDB" id="A0A0K9H196"/>
<comment type="caution">
    <text evidence="7">The sequence shown here is derived from an EMBL/GenBank/DDBJ whole genome shotgun (WGS) entry which is preliminary data.</text>
</comment>
<dbReference type="OrthoDB" id="159063at2"/>
<dbReference type="InterPro" id="IPR022441">
    <property type="entry name" value="Para_beta_helix_rpt-2"/>
</dbReference>
<evidence type="ECO:0000313" key="8">
    <source>
        <dbReference type="Proteomes" id="UP000037146"/>
    </source>
</evidence>
<evidence type="ECO:0000313" key="7">
    <source>
        <dbReference type="EMBL" id="KMY52312.1"/>
    </source>
</evidence>
<reference evidence="8" key="1">
    <citation type="submission" date="2015-07" db="EMBL/GenBank/DDBJ databases">
        <title>Genome sequencing project for genomic taxonomy and phylogenomics of Bacillus-like bacteria.</title>
        <authorList>
            <person name="Liu B."/>
            <person name="Wang J."/>
            <person name="Zhu Y."/>
            <person name="Liu G."/>
            <person name="Chen Q."/>
            <person name="Chen Z."/>
            <person name="Lan J."/>
            <person name="Che J."/>
            <person name="Ge C."/>
            <person name="Shi H."/>
            <person name="Pan Z."/>
            <person name="Liu X."/>
        </authorList>
    </citation>
    <scope>NUCLEOTIDE SEQUENCE [LARGE SCALE GENOMIC DNA]</scope>
    <source>
        <strain evidence="8">FJAT-27997</strain>
    </source>
</reference>
<sequence>MKIMNYIMFLLVLSLFMPAVSEAEGTLQSKIDEAKKGVTIEIEEGEYEETLVISKPIILKGKGEVLLRSCQAEPVVTVSGESVTLQNIKVEHCGDEKEDTAIYVTGTNHKLEGLAIRTKRFGIRLDHANGVTIQDTEIVGMKQGNGIDLWESNQNTFGNLKITNVTDGIYLEKSNGNTIHRNDIQRSRYGLHLMFSNENVLDENVSKANITGTMLMESKRTVVRHNKFLSNNKSVNAQGLLIYMSTDTEVTRNEFISNRVGIFIEEAENNRIDSNKIMDNFIGVQFKKSNENHVIRNTFVGNVNDAQAIESANNQVNGNYWDAASKVDANGDGESEIVYRADPYFLTLTNAVPEYQLFFQAPGLILLQNILKSPADQLLTDSAPLMNMTMEVEKEKSTSFSLWFMSVGMILASTSLFIFGRKRR</sequence>
<dbReference type="PANTHER" id="PTHR22990:SF15">
    <property type="entry name" value="F-BOX ONLY PROTEIN 10"/>
    <property type="match status" value="1"/>
</dbReference>
<comment type="pathway">
    <text evidence="1">Protein modification; protein ubiquitination.</text>
</comment>
<feature type="domain" description="Periplasmic copper-binding protein NosD beta helix" evidence="6">
    <location>
        <begin position="134"/>
        <end position="324"/>
    </location>
</feature>
<evidence type="ECO:0000256" key="4">
    <source>
        <dbReference type="SAM" id="Phobius"/>
    </source>
</evidence>
<keyword evidence="4" id="KW-0472">Membrane</keyword>
<dbReference type="InterPro" id="IPR051550">
    <property type="entry name" value="SCF-Subunits/Alg-Epimerases"/>
</dbReference>
<keyword evidence="4" id="KW-0812">Transmembrane</keyword>
<dbReference type="SMART" id="SM00710">
    <property type="entry name" value="PbH1"/>
    <property type="match status" value="8"/>
</dbReference>
<dbReference type="InterPro" id="IPR007742">
    <property type="entry name" value="NosD_dom"/>
</dbReference>
<accession>A0A0K9H196</accession>
<keyword evidence="3" id="KW-0833">Ubl conjugation pathway</keyword>
<dbReference type="Proteomes" id="UP000037146">
    <property type="component" value="Unassembled WGS sequence"/>
</dbReference>
<keyword evidence="8" id="KW-1185">Reference proteome</keyword>
<evidence type="ECO:0000256" key="1">
    <source>
        <dbReference type="ARBA" id="ARBA00004906"/>
    </source>
</evidence>
<evidence type="ECO:0000256" key="2">
    <source>
        <dbReference type="ARBA" id="ARBA00022737"/>
    </source>
</evidence>
<feature type="chain" id="PRO_5038792035" evidence="5">
    <location>
        <begin position="24"/>
        <end position="424"/>
    </location>
</feature>
<evidence type="ECO:0000259" key="6">
    <source>
        <dbReference type="Pfam" id="PF05048"/>
    </source>
</evidence>
<dbReference type="Pfam" id="PF05048">
    <property type="entry name" value="NosD"/>
    <property type="match status" value="1"/>
</dbReference>
<dbReference type="STRING" id="1679170.AC625_10865"/>